<dbReference type="PROSITE" id="PS00194">
    <property type="entry name" value="THIOREDOXIN_1"/>
    <property type="match status" value="1"/>
</dbReference>
<dbReference type="InterPro" id="IPR017937">
    <property type="entry name" value="Thioredoxin_CS"/>
</dbReference>
<evidence type="ECO:0000256" key="1">
    <source>
        <dbReference type="ARBA" id="ARBA00023284"/>
    </source>
</evidence>
<dbReference type="Pfam" id="PF13899">
    <property type="entry name" value="Thioredoxin_7"/>
    <property type="match status" value="1"/>
</dbReference>
<evidence type="ECO:0000313" key="5">
    <source>
        <dbReference type="EMBL" id="RYU92445.1"/>
    </source>
</evidence>
<keyword evidence="3" id="KW-0732">Signal</keyword>
<evidence type="ECO:0000256" key="3">
    <source>
        <dbReference type="SAM" id="SignalP"/>
    </source>
</evidence>
<comment type="caution">
    <text evidence="5">The sequence shown here is derived from an EMBL/GenBank/DDBJ whole genome shotgun (WGS) entry which is preliminary data.</text>
</comment>
<dbReference type="InterPro" id="IPR036249">
    <property type="entry name" value="Thioredoxin-like_sf"/>
</dbReference>
<dbReference type="EMBL" id="SEWG01000001">
    <property type="protein sequence ID" value="RYU92445.1"/>
    <property type="molecule type" value="Genomic_DNA"/>
</dbReference>
<evidence type="ECO:0000256" key="2">
    <source>
        <dbReference type="SAM" id="MobiDB-lite"/>
    </source>
</evidence>
<dbReference type="PROSITE" id="PS51352">
    <property type="entry name" value="THIOREDOXIN_2"/>
    <property type="match status" value="1"/>
</dbReference>
<name>A0A4Q5LSH5_9SPHI</name>
<dbReference type="Proteomes" id="UP000293331">
    <property type="component" value="Unassembled WGS sequence"/>
</dbReference>
<feature type="chain" id="PRO_5021016616" evidence="3">
    <location>
        <begin position="20"/>
        <end position="204"/>
    </location>
</feature>
<protein>
    <submittedName>
        <fullName evidence="5">Thioredoxin family protein</fullName>
    </submittedName>
</protein>
<feature type="signal peptide" evidence="3">
    <location>
        <begin position="1"/>
        <end position="19"/>
    </location>
</feature>
<dbReference type="OrthoDB" id="120730at2"/>
<accession>A0A4Q5LSH5</accession>
<evidence type="ECO:0000259" key="4">
    <source>
        <dbReference type="PROSITE" id="PS51352"/>
    </source>
</evidence>
<dbReference type="RefSeq" id="WP_129875172.1">
    <property type="nucleotide sequence ID" value="NZ_SEWG01000001.1"/>
</dbReference>
<dbReference type="AlphaFoldDB" id="A0A4Q5LSH5"/>
<sequence>MKKTILILFVVFAAKTGFAQTAALPTSENILKDAYAKAAKENKKVMLMFHASWCGWCRKMEASLNDPLVKKMFDDNYVTATLDVMEQPAKKNLENPGSLDMMTKFHGEKSGLPFWVVLNAKGKVLGDSQVRPAGASLNTYGESVGCPASTDEVAFFVKVLKATSNLNDEQLAIIAKRFAQNAPAPAAQPATPATPTSPASMGNR</sequence>
<reference evidence="5 6" key="1">
    <citation type="submission" date="2019-02" db="EMBL/GenBank/DDBJ databases">
        <title>Bacterial novel species Mucilaginibacter sp. 17JY9-4 isolated from soil.</title>
        <authorList>
            <person name="Jung H.-Y."/>
        </authorList>
    </citation>
    <scope>NUCLEOTIDE SEQUENCE [LARGE SCALE GENOMIC DNA]</scope>
    <source>
        <strain evidence="5 6">17JY9-4</strain>
    </source>
</reference>
<proteinExistence type="predicted"/>
<feature type="region of interest" description="Disordered" evidence="2">
    <location>
        <begin position="183"/>
        <end position="204"/>
    </location>
</feature>
<dbReference type="InterPro" id="IPR013766">
    <property type="entry name" value="Thioredoxin_domain"/>
</dbReference>
<dbReference type="SUPFAM" id="SSF52833">
    <property type="entry name" value="Thioredoxin-like"/>
    <property type="match status" value="1"/>
</dbReference>
<feature type="domain" description="Thioredoxin" evidence="4">
    <location>
        <begin position="13"/>
        <end position="162"/>
    </location>
</feature>
<keyword evidence="1" id="KW-0676">Redox-active center</keyword>
<keyword evidence="6" id="KW-1185">Reference proteome</keyword>
<gene>
    <name evidence="5" type="ORF">EWM62_03145</name>
</gene>
<evidence type="ECO:0000313" key="6">
    <source>
        <dbReference type="Proteomes" id="UP000293331"/>
    </source>
</evidence>
<organism evidence="5 6">
    <name type="scientific">Mucilaginibacter terrigena</name>
    <dbReference type="NCBI Taxonomy" id="2492395"/>
    <lineage>
        <taxon>Bacteria</taxon>
        <taxon>Pseudomonadati</taxon>
        <taxon>Bacteroidota</taxon>
        <taxon>Sphingobacteriia</taxon>
        <taxon>Sphingobacteriales</taxon>
        <taxon>Sphingobacteriaceae</taxon>
        <taxon>Mucilaginibacter</taxon>
    </lineage>
</organism>
<dbReference type="Gene3D" id="3.40.30.10">
    <property type="entry name" value="Glutaredoxin"/>
    <property type="match status" value="1"/>
</dbReference>